<feature type="domain" description="Hydantoinase A/oxoprolinase" evidence="1">
    <location>
        <begin position="64"/>
        <end position="319"/>
    </location>
</feature>
<name>A0A5B8CS41_9PROT</name>
<keyword evidence="3" id="KW-1185">Reference proteome</keyword>
<evidence type="ECO:0000313" key="2">
    <source>
        <dbReference type="EMBL" id="QDC44103.1"/>
    </source>
</evidence>
<protein>
    <recommendedName>
        <fullName evidence="1">Hydantoinase A/oxoprolinase domain-containing protein</fullName>
    </recommendedName>
</protein>
<dbReference type="Proteomes" id="UP000311008">
    <property type="component" value="Chromosome"/>
</dbReference>
<dbReference type="EMBL" id="CP040946">
    <property type="protein sequence ID" value="QDC44103.1"/>
    <property type="molecule type" value="Genomic_DNA"/>
</dbReference>
<dbReference type="RefSeq" id="WP_140003440.1">
    <property type="nucleotide sequence ID" value="NZ_CP040946.1"/>
</dbReference>
<dbReference type="Gene3D" id="3.30.420.190">
    <property type="entry name" value="conserved archaeal protein q6m145"/>
    <property type="match status" value="1"/>
</dbReference>
<evidence type="ECO:0000313" key="3">
    <source>
        <dbReference type="Proteomes" id="UP000311008"/>
    </source>
</evidence>
<reference evidence="3" key="1">
    <citation type="journal article" date="2019" name="ISME J.">
        <title>Evolution in action: habitat transition from sediment to the pelagial leads to genome streamlining in Methylophilaceae.</title>
        <authorList>
            <person name="Salcher M."/>
            <person name="Schaefle D."/>
            <person name="Kaspar M."/>
            <person name="Neuenschwander S.M."/>
            <person name="Ghai R."/>
        </authorList>
    </citation>
    <scope>NUCLEOTIDE SEQUENCE [LARGE SCALE GENOMIC DNA]</scope>
    <source>
        <strain evidence="3">MMS-M-51</strain>
    </source>
</reference>
<dbReference type="KEGG" id="mmec:FIU01_05905"/>
<dbReference type="SUPFAM" id="SSF53067">
    <property type="entry name" value="Actin-like ATPase domain"/>
    <property type="match status" value="1"/>
</dbReference>
<dbReference type="NCBIfam" id="TIGR03123">
    <property type="entry name" value="one_C_unchar_1"/>
    <property type="match status" value="1"/>
</dbReference>
<sequence length="356" mass="38721">MKPRVIGWDIGGAHVKAVMLDEQGQVVRVLQLPCALWKGLPLLEEAIEQVLRRWQIAPDACQHAVTMTGELVDLFENRLQGVRAIALTVQRDLPHATFYMASAMQGARFTAQVVGLETHVASMNWHASAQCLATILADHAILVVDIGSTTSDISYCDQQQVLAAGWTDAERMANQSLLYTGVVRTPLMALGPSIGWSPSGQADSQMRHIAAEYFATAADVYRLLGELSPSHDLADTADGQGRSARETMRRLARMVGHDVEDHDDRTWHALAAAFKSTQLQALQLAIEAAISRAHNPPMRIVGLGAGSFLVAQLAQTLQIAYQPASAFIAAGDAELNIEAEVCFPAYAVARLWQAWH</sequence>
<dbReference type="OrthoDB" id="1792672at2"/>
<proteinExistence type="predicted"/>
<organism evidence="2 3">
    <name type="scientific">Methylophilus medardicus</name>
    <dbReference type="NCBI Taxonomy" id="2588534"/>
    <lineage>
        <taxon>Bacteria</taxon>
        <taxon>Pseudomonadati</taxon>
        <taxon>Pseudomonadota</taxon>
        <taxon>Betaproteobacteria</taxon>
        <taxon>Nitrosomonadales</taxon>
        <taxon>Methylophilaceae</taxon>
        <taxon>Methylophilus</taxon>
    </lineage>
</organism>
<dbReference type="InterPro" id="IPR043129">
    <property type="entry name" value="ATPase_NBD"/>
</dbReference>
<evidence type="ECO:0000259" key="1">
    <source>
        <dbReference type="Pfam" id="PF01968"/>
    </source>
</evidence>
<dbReference type="InterPro" id="IPR002821">
    <property type="entry name" value="Hydantoinase_A"/>
</dbReference>
<dbReference type="Pfam" id="PF01968">
    <property type="entry name" value="Hydantoinase_A"/>
    <property type="match status" value="1"/>
</dbReference>
<dbReference type="AlphaFoldDB" id="A0A5B8CS41"/>
<accession>A0A5B8CS41</accession>
<dbReference type="InterPro" id="IPR002756">
    <property type="entry name" value="MfnF"/>
</dbReference>
<gene>
    <name evidence="2" type="ORF">FIU01_05905</name>
</gene>
<dbReference type="Gene3D" id="3.30.420.40">
    <property type="match status" value="1"/>
</dbReference>
<dbReference type="GO" id="GO:0016787">
    <property type="term" value="F:hydrolase activity"/>
    <property type="evidence" value="ECO:0007669"/>
    <property type="project" value="InterPro"/>
</dbReference>